<dbReference type="InterPro" id="IPR000281">
    <property type="entry name" value="HTH_RpiR"/>
</dbReference>
<sequence length="272" mass="31804">MEELKFLSILKSIANKNPEDINSYIANFILNNIKEINDYSLEKFAILTNTSKPSIIRFCNKLGVSGFSELKFQIKNLIKNNLALNEQFNFKKQLVDNNDKYQNYLQIKNNSSNIVLERYIANQKDIKILLDRISKANSIYVFGMNLAYNISRNFVQRIRWLNKTIIQERDLNSIESYVQQINENDVVFILSLSGNSKYLIDFASKLKNKTYIFGLLGDDGEIKKYCDSVIEIPQFEDKIWDSFSIRGQCLIQILDYIYMDLTNYLLKKVQTD</sequence>
<dbReference type="InterPro" id="IPR001347">
    <property type="entry name" value="SIS_dom"/>
</dbReference>
<evidence type="ECO:0000313" key="3">
    <source>
        <dbReference type="EMBL" id="ALD66122.1"/>
    </source>
</evidence>
<accession>A0A0M4JRS9</accession>
<dbReference type="GO" id="GO:0003700">
    <property type="term" value="F:DNA-binding transcription factor activity"/>
    <property type="evidence" value="ECO:0007669"/>
    <property type="project" value="InterPro"/>
</dbReference>
<dbReference type="InterPro" id="IPR036388">
    <property type="entry name" value="WH-like_DNA-bd_sf"/>
</dbReference>
<dbReference type="Proteomes" id="UP000063919">
    <property type="component" value="Chromosome"/>
</dbReference>
<dbReference type="InterPro" id="IPR009057">
    <property type="entry name" value="Homeodomain-like_sf"/>
</dbReference>
<dbReference type="GO" id="GO:0097367">
    <property type="term" value="F:carbohydrate derivative binding"/>
    <property type="evidence" value="ECO:0007669"/>
    <property type="project" value="InterPro"/>
</dbReference>
<dbReference type="KEGG" id="scj:SCANT_v1c02120"/>
<dbReference type="EMBL" id="CP012622">
    <property type="protein sequence ID" value="ALD66122.1"/>
    <property type="molecule type" value="Genomic_DNA"/>
</dbReference>
<dbReference type="PATRIC" id="fig|362837.3.peg.213"/>
<keyword evidence="4" id="KW-1185">Reference proteome</keyword>
<dbReference type="PANTHER" id="PTHR30514:SF1">
    <property type="entry name" value="HTH-TYPE TRANSCRIPTIONAL REGULATOR HEXR-RELATED"/>
    <property type="match status" value="1"/>
</dbReference>
<dbReference type="OrthoDB" id="1648815at2"/>
<dbReference type="GO" id="GO:1901135">
    <property type="term" value="P:carbohydrate derivative metabolic process"/>
    <property type="evidence" value="ECO:0007669"/>
    <property type="project" value="InterPro"/>
</dbReference>
<dbReference type="Gene3D" id="1.10.10.10">
    <property type="entry name" value="Winged helix-like DNA-binding domain superfamily/Winged helix DNA-binding domain"/>
    <property type="match status" value="1"/>
</dbReference>
<dbReference type="STRING" id="362837.SCANT_v1c02120"/>
<dbReference type="InterPro" id="IPR046348">
    <property type="entry name" value="SIS_dom_sf"/>
</dbReference>
<dbReference type="GO" id="GO:0003677">
    <property type="term" value="F:DNA binding"/>
    <property type="evidence" value="ECO:0007669"/>
    <property type="project" value="InterPro"/>
</dbReference>
<dbReference type="AlphaFoldDB" id="A0A0M4JRS9"/>
<evidence type="ECO:0000259" key="2">
    <source>
        <dbReference type="PROSITE" id="PS51464"/>
    </source>
</evidence>
<proteinExistence type="predicted"/>
<dbReference type="PANTHER" id="PTHR30514">
    <property type="entry name" value="GLUCOKINASE"/>
    <property type="match status" value="1"/>
</dbReference>
<dbReference type="Pfam" id="PF01418">
    <property type="entry name" value="HTH_6"/>
    <property type="match status" value="1"/>
</dbReference>
<feature type="domain" description="HTH rpiR-type" evidence="1">
    <location>
        <begin position="4"/>
        <end position="81"/>
    </location>
</feature>
<protein>
    <submittedName>
        <fullName evidence="3">RpiR family transcriptional regulator</fullName>
    </submittedName>
</protein>
<dbReference type="InterPro" id="IPR047640">
    <property type="entry name" value="RpiR-like"/>
</dbReference>
<dbReference type="Pfam" id="PF01380">
    <property type="entry name" value="SIS"/>
    <property type="match status" value="1"/>
</dbReference>
<dbReference type="PROSITE" id="PS51071">
    <property type="entry name" value="HTH_RPIR"/>
    <property type="match status" value="1"/>
</dbReference>
<name>A0A0M4JRS9_9MOLU</name>
<evidence type="ECO:0000313" key="4">
    <source>
        <dbReference type="Proteomes" id="UP000063919"/>
    </source>
</evidence>
<feature type="domain" description="SIS" evidence="2">
    <location>
        <begin position="129"/>
        <end position="267"/>
    </location>
</feature>
<organism evidence="3 4">
    <name type="scientific">Spiroplasma cantharicola</name>
    <dbReference type="NCBI Taxonomy" id="362837"/>
    <lineage>
        <taxon>Bacteria</taxon>
        <taxon>Bacillati</taxon>
        <taxon>Mycoplasmatota</taxon>
        <taxon>Mollicutes</taxon>
        <taxon>Entomoplasmatales</taxon>
        <taxon>Spiroplasmataceae</taxon>
        <taxon>Spiroplasma</taxon>
    </lineage>
</organism>
<dbReference type="SUPFAM" id="SSF46689">
    <property type="entry name" value="Homeodomain-like"/>
    <property type="match status" value="1"/>
</dbReference>
<evidence type="ECO:0000259" key="1">
    <source>
        <dbReference type="PROSITE" id="PS51071"/>
    </source>
</evidence>
<reference evidence="3 4" key="1">
    <citation type="journal article" date="2015" name="Genome Announc.">
        <title>Complete Genome Sequence of Spiroplasma cantharicola CC-1T (DSM 21588), a Bacterium Isolated from Soldier Beetle (Cantharis carolinus).</title>
        <authorList>
            <person name="Lo W.S."/>
            <person name="Liu P.Y."/>
            <person name="Kuo C.H."/>
        </authorList>
    </citation>
    <scope>NUCLEOTIDE SEQUENCE [LARGE SCALE GENOMIC DNA]</scope>
    <source>
        <strain evidence="3 4">CC-1</strain>
    </source>
</reference>
<dbReference type="PROSITE" id="PS51464">
    <property type="entry name" value="SIS"/>
    <property type="match status" value="1"/>
</dbReference>
<dbReference type="Gene3D" id="3.40.50.10490">
    <property type="entry name" value="Glucose-6-phosphate isomerase like protein, domain 1"/>
    <property type="match status" value="1"/>
</dbReference>
<dbReference type="RefSeq" id="WP_053945895.1">
    <property type="nucleotide sequence ID" value="NZ_CP012622.1"/>
</dbReference>
<gene>
    <name evidence="3" type="ORF">SCANT_v1c02120</name>
</gene>
<dbReference type="SUPFAM" id="SSF53697">
    <property type="entry name" value="SIS domain"/>
    <property type="match status" value="1"/>
</dbReference>